<evidence type="ECO:0000313" key="2">
    <source>
        <dbReference type="EMBL" id="STZ58108.1"/>
    </source>
</evidence>
<evidence type="ECO:0000313" key="3">
    <source>
        <dbReference type="Proteomes" id="UP000254978"/>
    </source>
</evidence>
<organism evidence="2 3">
    <name type="scientific">Mycolicibacterium tokaiense</name>
    <dbReference type="NCBI Taxonomy" id="39695"/>
    <lineage>
        <taxon>Bacteria</taxon>
        <taxon>Bacillati</taxon>
        <taxon>Actinomycetota</taxon>
        <taxon>Actinomycetes</taxon>
        <taxon>Mycobacteriales</taxon>
        <taxon>Mycobacteriaceae</taxon>
        <taxon>Mycolicibacterium</taxon>
    </lineage>
</organism>
<sequence>MSAGGELDLLDALYSAAADPDRWPAIITLLSDHVGAHGGMLVRNATEASASSCVVGRLCPEISALYLERYTDNPWTRAAEVVPIGEVAVLSDLYDLREGRHLPWYTDVLVASNIQEMAYLSLPGFTGPTSVGGLAFCFADTTHSAEAAHRLRDLRTHLQRAVWLSQQVDRSRMLDLRLDEMLHRSPGPVLLLSTTCRVVGMNRAAEALLREQSDLGVDRNGHLHADAPADDDALRAAARRAVNPGVDPCSGPLAVTINRPPRAPLRVLLTPLPQNHMLPALDPDAQAVALVTVVDPETVQRAKAAALSELYGLTTAEARVAVVLATGVGRVKVAEQLHVSLETVKKHTAACFRKVGVTTQAGLAYVVASVPSGLP</sequence>
<dbReference type="InterPro" id="IPR036388">
    <property type="entry name" value="WH-like_DNA-bd_sf"/>
</dbReference>
<dbReference type="InterPro" id="IPR016032">
    <property type="entry name" value="Sig_transdc_resp-reg_C-effctor"/>
</dbReference>
<dbReference type="SMART" id="SM00421">
    <property type="entry name" value="HTH_LUXR"/>
    <property type="match status" value="1"/>
</dbReference>
<dbReference type="GO" id="GO:0003677">
    <property type="term" value="F:DNA binding"/>
    <property type="evidence" value="ECO:0007669"/>
    <property type="project" value="InterPro"/>
</dbReference>
<dbReference type="RefSeq" id="WP_115278070.1">
    <property type="nucleotide sequence ID" value="NZ_AP022600.1"/>
</dbReference>
<dbReference type="PRINTS" id="PR00038">
    <property type="entry name" value="HTHLUXR"/>
</dbReference>
<accession>A0A378TBA2</accession>
<dbReference type="OrthoDB" id="9815744at2"/>
<protein>
    <submittedName>
        <fullName evidence="2">Regulatory protein, LuxR, putative</fullName>
    </submittedName>
</protein>
<dbReference type="Gene3D" id="1.10.10.10">
    <property type="entry name" value="Winged helix-like DNA-binding domain superfamily/Winged helix DNA-binding domain"/>
    <property type="match status" value="1"/>
</dbReference>
<gene>
    <name evidence="2" type="ORF">NCTC10821_01614</name>
</gene>
<dbReference type="EMBL" id="UGQT01000001">
    <property type="protein sequence ID" value="STZ58108.1"/>
    <property type="molecule type" value="Genomic_DNA"/>
</dbReference>
<dbReference type="Proteomes" id="UP000254978">
    <property type="component" value="Unassembled WGS sequence"/>
</dbReference>
<evidence type="ECO:0000259" key="1">
    <source>
        <dbReference type="SMART" id="SM00421"/>
    </source>
</evidence>
<dbReference type="InterPro" id="IPR000792">
    <property type="entry name" value="Tscrpt_reg_LuxR_C"/>
</dbReference>
<feature type="domain" description="HTH luxR-type" evidence="1">
    <location>
        <begin position="310"/>
        <end position="367"/>
    </location>
</feature>
<name>A0A378TBA2_9MYCO</name>
<proteinExistence type="predicted"/>
<reference evidence="2 3" key="1">
    <citation type="submission" date="2018-06" db="EMBL/GenBank/DDBJ databases">
        <authorList>
            <consortium name="Pathogen Informatics"/>
            <person name="Doyle S."/>
        </authorList>
    </citation>
    <scope>NUCLEOTIDE SEQUENCE [LARGE SCALE GENOMIC DNA]</scope>
    <source>
        <strain evidence="2 3">NCTC10821</strain>
    </source>
</reference>
<dbReference type="GO" id="GO:0006355">
    <property type="term" value="P:regulation of DNA-templated transcription"/>
    <property type="evidence" value="ECO:0007669"/>
    <property type="project" value="InterPro"/>
</dbReference>
<keyword evidence="3" id="KW-1185">Reference proteome</keyword>
<dbReference type="AlphaFoldDB" id="A0A378TBA2"/>
<dbReference type="Pfam" id="PF00196">
    <property type="entry name" value="GerE"/>
    <property type="match status" value="1"/>
</dbReference>
<dbReference type="SUPFAM" id="SSF46894">
    <property type="entry name" value="C-terminal effector domain of the bipartite response regulators"/>
    <property type="match status" value="1"/>
</dbReference>